<reference evidence="3 4" key="1">
    <citation type="journal article" date="2015" name="Stand. Genomic Sci.">
        <title>Genomic Encyclopedia of Bacterial and Archaeal Type Strains, Phase III: the genomes of soil and plant-associated and newly described type strains.</title>
        <authorList>
            <person name="Whitman W.B."/>
            <person name="Woyke T."/>
            <person name="Klenk H.P."/>
            <person name="Zhou Y."/>
            <person name="Lilburn T.G."/>
            <person name="Beck B.J."/>
            <person name="De Vos P."/>
            <person name="Vandamme P."/>
            <person name="Eisen J.A."/>
            <person name="Garrity G."/>
            <person name="Hugenholtz P."/>
            <person name="Kyrpides N.C."/>
        </authorList>
    </citation>
    <scope>NUCLEOTIDE SEQUENCE [LARGE SCALE GENOMIC DNA]</scope>
    <source>
        <strain evidence="3 4">CGMCC 1.7271</strain>
    </source>
</reference>
<name>A0A562SKX4_9BACT</name>
<feature type="transmembrane region" description="Helical" evidence="1">
    <location>
        <begin position="107"/>
        <end position="127"/>
    </location>
</feature>
<dbReference type="AlphaFoldDB" id="A0A562SKX4"/>
<evidence type="ECO:0000256" key="1">
    <source>
        <dbReference type="SAM" id="Phobius"/>
    </source>
</evidence>
<dbReference type="GO" id="GO:0016757">
    <property type="term" value="F:glycosyltransferase activity"/>
    <property type="evidence" value="ECO:0007669"/>
    <property type="project" value="InterPro"/>
</dbReference>
<keyword evidence="1" id="KW-1133">Transmembrane helix</keyword>
<organism evidence="3 4">
    <name type="scientific">Lacibacter cauensis</name>
    <dbReference type="NCBI Taxonomy" id="510947"/>
    <lineage>
        <taxon>Bacteria</taxon>
        <taxon>Pseudomonadati</taxon>
        <taxon>Bacteroidota</taxon>
        <taxon>Chitinophagia</taxon>
        <taxon>Chitinophagales</taxon>
        <taxon>Chitinophagaceae</taxon>
        <taxon>Lacibacter</taxon>
    </lineage>
</organism>
<dbReference type="PANTHER" id="PTHR45947:SF3">
    <property type="entry name" value="SULFOQUINOVOSYL TRANSFERASE SQD2"/>
    <property type="match status" value="1"/>
</dbReference>
<dbReference type="OrthoDB" id="9790710at2"/>
<comment type="caution">
    <text evidence="3">The sequence shown here is derived from an EMBL/GenBank/DDBJ whole genome shotgun (WGS) entry which is preliminary data.</text>
</comment>
<dbReference type="CDD" id="cd03801">
    <property type="entry name" value="GT4_PimA-like"/>
    <property type="match status" value="1"/>
</dbReference>
<dbReference type="RefSeq" id="WP_144886588.1">
    <property type="nucleotide sequence ID" value="NZ_VLLE01000004.1"/>
</dbReference>
<keyword evidence="1" id="KW-0812">Transmembrane</keyword>
<feature type="domain" description="Glycosyl transferase family 1" evidence="2">
    <location>
        <begin position="215"/>
        <end position="372"/>
    </location>
</feature>
<dbReference type="Proteomes" id="UP000316167">
    <property type="component" value="Unassembled WGS sequence"/>
</dbReference>
<keyword evidence="4" id="KW-1185">Reference proteome</keyword>
<dbReference type="PANTHER" id="PTHR45947">
    <property type="entry name" value="SULFOQUINOVOSYL TRANSFERASE SQD2"/>
    <property type="match status" value="1"/>
</dbReference>
<evidence type="ECO:0000259" key="2">
    <source>
        <dbReference type="Pfam" id="PF00534"/>
    </source>
</evidence>
<gene>
    <name evidence="3" type="ORF">IQ13_2408</name>
</gene>
<proteinExistence type="predicted"/>
<dbReference type="Pfam" id="PF00534">
    <property type="entry name" value="Glycos_transf_1"/>
    <property type="match status" value="1"/>
</dbReference>
<dbReference type="InterPro" id="IPR001296">
    <property type="entry name" value="Glyco_trans_1"/>
</dbReference>
<sequence length="395" mass="44343">MKQRILIFYDHFYPSYKAGGPTQSLVNLVRELHDVYELYVVCKPHERGETTLLQGVQVNTWMEWEQEEVEDKVEVEYVVKAKVYYWQYGWGAKEQLLQLMDAVSPDVVYINGIYSLYFNFFPIWYAVQYKAKKKSLKIVLAARGMLHGGALSQKSIKKKPFLFLFQLLGLHKQVCWHATDEREANFIRSAMGTKVEVKVAANFPNLLPVVAGPPKKVNELVLGTVALISPMKNHLAVLQALQHIAANISWFIYGPVKDEAYWNECKGLIDQLPSNITVVYTGELPPPQLRDALQQFQVFIMPSKSENFGHAIMEALSAGKPVITTTTTPFGDLEESNCGVAIEPAHLVEGLQKAIQAFAEMGAEAFATSSNATQVYLSSKTDAASLRAAYDSLFH</sequence>
<accession>A0A562SKX4</accession>
<keyword evidence="1" id="KW-0472">Membrane</keyword>
<keyword evidence="3" id="KW-0808">Transferase</keyword>
<evidence type="ECO:0000313" key="3">
    <source>
        <dbReference type="EMBL" id="TWI81390.1"/>
    </source>
</evidence>
<protein>
    <submittedName>
        <fullName evidence="3">Glycosyltransferase involved in cell wall biosynthesis</fullName>
    </submittedName>
</protein>
<dbReference type="InterPro" id="IPR050194">
    <property type="entry name" value="Glycosyltransferase_grp1"/>
</dbReference>
<evidence type="ECO:0000313" key="4">
    <source>
        <dbReference type="Proteomes" id="UP000316167"/>
    </source>
</evidence>
<dbReference type="Gene3D" id="3.40.50.2000">
    <property type="entry name" value="Glycogen Phosphorylase B"/>
    <property type="match status" value="2"/>
</dbReference>
<dbReference type="SUPFAM" id="SSF53756">
    <property type="entry name" value="UDP-Glycosyltransferase/glycogen phosphorylase"/>
    <property type="match status" value="1"/>
</dbReference>
<dbReference type="EMBL" id="VLLE01000004">
    <property type="protein sequence ID" value="TWI81390.1"/>
    <property type="molecule type" value="Genomic_DNA"/>
</dbReference>